<comment type="caution">
    <text evidence="2">The sequence shown here is derived from an EMBL/GenBank/DDBJ whole genome shotgun (WGS) entry which is preliminary data.</text>
</comment>
<dbReference type="InterPro" id="IPR010987">
    <property type="entry name" value="Glutathione-S-Trfase_C-like"/>
</dbReference>
<keyword evidence="3" id="KW-1185">Reference proteome</keyword>
<gene>
    <name evidence="2" type="ORF">TI39_contig4112g00022</name>
</gene>
<dbReference type="AlphaFoldDB" id="A0A0F4GES1"/>
<dbReference type="CDD" id="cd00570">
    <property type="entry name" value="GST_N_family"/>
    <property type="match status" value="1"/>
</dbReference>
<dbReference type="Proteomes" id="UP000033647">
    <property type="component" value="Unassembled WGS sequence"/>
</dbReference>
<evidence type="ECO:0000259" key="1">
    <source>
        <dbReference type="PROSITE" id="PS50405"/>
    </source>
</evidence>
<dbReference type="InterPro" id="IPR036282">
    <property type="entry name" value="Glutathione-S-Trfase_C_sf"/>
</dbReference>
<dbReference type="Pfam" id="PF25907">
    <property type="entry name" value="DUF7962"/>
    <property type="match status" value="1"/>
</dbReference>
<reference evidence="2 3" key="1">
    <citation type="submission" date="2015-03" db="EMBL/GenBank/DDBJ databases">
        <title>RNA-seq based gene annotation and comparative genomics of four Zymoseptoria species reveal species-specific pathogenicity related genes and transposable element activity.</title>
        <authorList>
            <person name="Grandaubert J."/>
            <person name="Bhattacharyya A."/>
            <person name="Stukenbrock E.H."/>
        </authorList>
    </citation>
    <scope>NUCLEOTIDE SEQUENCE [LARGE SCALE GENOMIC DNA]</scope>
    <source>
        <strain evidence="2 3">Zb18110</strain>
    </source>
</reference>
<dbReference type="OrthoDB" id="202840at2759"/>
<dbReference type="SUPFAM" id="SSF47616">
    <property type="entry name" value="GST C-terminal domain-like"/>
    <property type="match status" value="1"/>
</dbReference>
<dbReference type="InterPro" id="IPR004045">
    <property type="entry name" value="Glutathione_S-Trfase_N"/>
</dbReference>
<dbReference type="PROSITE" id="PS50405">
    <property type="entry name" value="GST_CTER"/>
    <property type="match status" value="1"/>
</dbReference>
<proteinExistence type="predicted"/>
<sequence length="332" mass="37337">MSSTQVPNEIVLFWYPSSPYGRRVTWYLALRNIPYAECIQPHILPRPTLDALGLKYRRSPVMAIGRDLYVDTRLMIAKLEQMFPPSADHPALSTPETAGVASLLQKFTIEGSVFREVVKQMPSAVWKDPMFAKDRAGFMPESGMKTDGKTTRAEGITHMREMFEIIESMFADGREWIAGTKKLSLADLEGLWAIDWFIKDLRASTDHFTAGKYPKLFAWRDRFRAVLKQAREQAPKAVSLKGEDAVKFVTSASFTDQATTIDESDPSKLKQGAAVELYPTDGGGYTHQDHGKLVKLTKDEVAIAIQAKSGEEIRVHAPRWQFRVRAIDAAKL</sequence>
<dbReference type="STRING" id="1047168.A0A0F4GES1"/>
<dbReference type="InterPro" id="IPR036249">
    <property type="entry name" value="Thioredoxin-like_sf"/>
</dbReference>
<evidence type="ECO:0000313" key="2">
    <source>
        <dbReference type="EMBL" id="KJX95457.1"/>
    </source>
</evidence>
<accession>A0A0F4GES1</accession>
<dbReference type="InterPro" id="IPR058268">
    <property type="entry name" value="DUF7962"/>
</dbReference>
<dbReference type="SUPFAM" id="SSF52833">
    <property type="entry name" value="Thioredoxin-like"/>
    <property type="match status" value="1"/>
</dbReference>
<dbReference type="EMBL" id="LAFY01004072">
    <property type="protein sequence ID" value="KJX95457.1"/>
    <property type="molecule type" value="Genomic_DNA"/>
</dbReference>
<dbReference type="GO" id="GO:0016740">
    <property type="term" value="F:transferase activity"/>
    <property type="evidence" value="ECO:0007669"/>
    <property type="project" value="UniProtKB-KW"/>
</dbReference>
<keyword evidence="2" id="KW-0808">Transferase</keyword>
<dbReference type="Gene3D" id="3.40.30.110">
    <property type="match status" value="2"/>
</dbReference>
<dbReference type="Gene3D" id="1.20.1050.10">
    <property type="match status" value="1"/>
</dbReference>
<evidence type="ECO:0000313" key="3">
    <source>
        <dbReference type="Proteomes" id="UP000033647"/>
    </source>
</evidence>
<name>A0A0F4GES1_9PEZI</name>
<dbReference type="Pfam" id="PF13417">
    <property type="entry name" value="GST_N_3"/>
    <property type="match status" value="1"/>
</dbReference>
<organism evidence="2 3">
    <name type="scientific">Zymoseptoria brevis</name>
    <dbReference type="NCBI Taxonomy" id="1047168"/>
    <lineage>
        <taxon>Eukaryota</taxon>
        <taxon>Fungi</taxon>
        <taxon>Dikarya</taxon>
        <taxon>Ascomycota</taxon>
        <taxon>Pezizomycotina</taxon>
        <taxon>Dothideomycetes</taxon>
        <taxon>Dothideomycetidae</taxon>
        <taxon>Mycosphaerellales</taxon>
        <taxon>Mycosphaerellaceae</taxon>
        <taxon>Zymoseptoria</taxon>
    </lineage>
</organism>
<protein>
    <submittedName>
        <fullName evidence="2">Glutathione s-transferase like protein</fullName>
    </submittedName>
</protein>
<feature type="domain" description="GST C-terminal" evidence="1">
    <location>
        <begin position="102"/>
        <end position="248"/>
    </location>
</feature>